<sequence length="210" mass="23116">MRFENKTNIMKTTRIILLVLLVTGLNLHAQSFEYGVKGGLNYGSTDDLEGSLAGIDIDETADNKVGFHLGLYSKFEVIGIFIQPELVYTRLNSEYELGDYSINKLDLPILAGIELIGPLNIKLGPSFQYIFSNDDLDSIEIGEVENDITVGYQAGLGLTLGRLGVDVRYEGNFFENESVAVDAAENTSFTLDNRPSQWILSLSYSLGGND</sequence>
<dbReference type="EMBL" id="BAAAFG010000013">
    <property type="protein sequence ID" value="GAA0872022.1"/>
    <property type="molecule type" value="Genomic_DNA"/>
</dbReference>
<comment type="caution">
    <text evidence="2">The sequence shown here is derived from an EMBL/GenBank/DDBJ whole genome shotgun (WGS) entry which is preliminary data.</text>
</comment>
<organism evidence="2 3">
    <name type="scientific">Gangjinia marincola</name>
    <dbReference type="NCBI Taxonomy" id="578463"/>
    <lineage>
        <taxon>Bacteria</taxon>
        <taxon>Pseudomonadati</taxon>
        <taxon>Bacteroidota</taxon>
        <taxon>Flavobacteriia</taxon>
        <taxon>Flavobacteriales</taxon>
        <taxon>Flavobacteriaceae</taxon>
        <taxon>Gangjinia</taxon>
    </lineage>
</organism>
<dbReference type="InterPro" id="IPR025665">
    <property type="entry name" value="Beta-barrel_OMP_2"/>
</dbReference>
<keyword evidence="3" id="KW-1185">Reference proteome</keyword>
<gene>
    <name evidence="2" type="ORF">GCM10009117_11690</name>
</gene>
<accession>A0ABP3XS41</accession>
<evidence type="ECO:0000313" key="3">
    <source>
        <dbReference type="Proteomes" id="UP001500507"/>
    </source>
</evidence>
<protein>
    <recommendedName>
        <fullName evidence="1">Outer membrane protein beta-barrel domain-containing protein</fullName>
    </recommendedName>
</protein>
<evidence type="ECO:0000259" key="1">
    <source>
        <dbReference type="Pfam" id="PF13568"/>
    </source>
</evidence>
<reference evidence="3" key="1">
    <citation type="journal article" date="2019" name="Int. J. Syst. Evol. Microbiol.">
        <title>The Global Catalogue of Microorganisms (GCM) 10K type strain sequencing project: providing services to taxonomists for standard genome sequencing and annotation.</title>
        <authorList>
            <consortium name="The Broad Institute Genomics Platform"/>
            <consortium name="The Broad Institute Genome Sequencing Center for Infectious Disease"/>
            <person name="Wu L."/>
            <person name="Ma J."/>
        </authorList>
    </citation>
    <scope>NUCLEOTIDE SEQUENCE [LARGE SCALE GENOMIC DNA]</scope>
    <source>
        <strain evidence="3">JCM 16082</strain>
    </source>
</reference>
<dbReference type="Pfam" id="PF13568">
    <property type="entry name" value="OMP_b-brl_2"/>
    <property type="match status" value="1"/>
</dbReference>
<proteinExistence type="predicted"/>
<evidence type="ECO:0000313" key="2">
    <source>
        <dbReference type="EMBL" id="GAA0872022.1"/>
    </source>
</evidence>
<dbReference type="Proteomes" id="UP001500507">
    <property type="component" value="Unassembled WGS sequence"/>
</dbReference>
<feature type="domain" description="Outer membrane protein beta-barrel" evidence="1">
    <location>
        <begin position="29"/>
        <end position="171"/>
    </location>
</feature>
<name>A0ABP3XS41_9FLAO</name>